<comment type="catalytic activity">
    <reaction evidence="10 11">
        <text>5,6-dimethylbenzimidazole + nicotinate beta-D-ribonucleotide = alpha-ribazole 5'-phosphate + nicotinate + H(+)</text>
        <dbReference type="Rhea" id="RHEA:11196"/>
        <dbReference type="ChEBI" id="CHEBI:15378"/>
        <dbReference type="ChEBI" id="CHEBI:15890"/>
        <dbReference type="ChEBI" id="CHEBI:32544"/>
        <dbReference type="ChEBI" id="CHEBI:57502"/>
        <dbReference type="ChEBI" id="CHEBI:57918"/>
        <dbReference type="EC" id="2.4.2.21"/>
    </reaction>
</comment>
<dbReference type="Gene3D" id="3.40.50.10210">
    <property type="match status" value="1"/>
</dbReference>
<evidence type="ECO:0000256" key="9">
    <source>
        <dbReference type="ARBA" id="ARBA00030686"/>
    </source>
</evidence>
<gene>
    <name evidence="11 12" type="primary">cobT</name>
    <name evidence="12" type="ORF">CLPA_c33270</name>
    <name evidence="13" type="ORF">CP6013_03853</name>
</gene>
<keyword evidence="6 11" id="KW-0169">Cobalamin biosynthesis</keyword>
<reference evidence="13 14" key="3">
    <citation type="journal article" name="Genome Announc.">
        <title>Improved Draft Genome Sequence of Clostridium pasteurianum Strain ATCC 6013 (DSM 525) Using a Hybrid Next-Generation Sequencing Approach.</title>
        <authorList>
            <person name="Pyne M.E."/>
            <person name="Utturkar S."/>
            <person name="Brown S.D."/>
            <person name="Moo-Young M."/>
            <person name="Chung D.A."/>
            <person name="Chou C.P."/>
        </authorList>
    </citation>
    <scope>NUCLEOTIDE SEQUENCE [LARGE SCALE GENOMIC DNA]</scope>
    <source>
        <strain evidence="13 14">ATCC 6013</strain>
    </source>
</reference>
<evidence type="ECO:0000313" key="15">
    <source>
        <dbReference type="Proteomes" id="UP000030905"/>
    </source>
</evidence>
<dbReference type="NCBIfam" id="NF000996">
    <property type="entry name" value="PRK00105.1"/>
    <property type="match status" value="1"/>
</dbReference>
<dbReference type="Pfam" id="PF02277">
    <property type="entry name" value="DBI_PRT"/>
    <property type="match status" value="1"/>
</dbReference>
<accession>A0A0H3JAB0</accession>
<dbReference type="GO" id="GO:0009236">
    <property type="term" value="P:cobalamin biosynthetic process"/>
    <property type="evidence" value="ECO:0007669"/>
    <property type="project" value="UniProtKB-UniRule"/>
</dbReference>
<evidence type="ECO:0000256" key="1">
    <source>
        <dbReference type="ARBA" id="ARBA00002197"/>
    </source>
</evidence>
<dbReference type="RefSeq" id="WP_003446548.1">
    <property type="nucleotide sequence ID" value="NZ_ANZB01000011.1"/>
</dbReference>
<dbReference type="FunFam" id="3.40.50.10210:FF:000001">
    <property type="entry name" value="Nicotinate-nucleotide--dimethylbenzimidazole phosphoribosyltransferase"/>
    <property type="match status" value="1"/>
</dbReference>
<dbReference type="EMBL" id="JPGY02000001">
    <property type="protein sequence ID" value="KRU14594.1"/>
    <property type="molecule type" value="Genomic_DNA"/>
</dbReference>
<keyword evidence="8 11" id="KW-0808">Transferase</keyword>
<dbReference type="Proteomes" id="UP000030905">
    <property type="component" value="Chromosome"/>
</dbReference>
<reference evidence="13" key="2">
    <citation type="submission" date="2015-10" db="EMBL/GenBank/DDBJ databases">
        <title>Improved Draft Genome Sequence of Clostridium pasteurianum Strain ATCC 6013 (DSM 525) Using a Hybrid Next-Generation Sequencing Approach.</title>
        <authorList>
            <person name="Pyne M.E."/>
            <person name="Utturkar S.M."/>
            <person name="Brown S.D."/>
            <person name="Moo-Young M."/>
            <person name="Chung D.A."/>
            <person name="Chou P.C."/>
        </authorList>
    </citation>
    <scope>NUCLEOTIDE SEQUENCE</scope>
    <source>
        <strain evidence="13">ATCC 6013</strain>
    </source>
</reference>
<evidence type="ECO:0000256" key="2">
    <source>
        <dbReference type="ARBA" id="ARBA00005049"/>
    </source>
</evidence>
<dbReference type="KEGG" id="cpat:CLPA_c33270"/>
<evidence type="ECO:0000313" key="14">
    <source>
        <dbReference type="Proteomes" id="UP000028042"/>
    </source>
</evidence>
<evidence type="ECO:0000313" key="13">
    <source>
        <dbReference type="EMBL" id="KRU14594.1"/>
    </source>
</evidence>
<evidence type="ECO:0000256" key="3">
    <source>
        <dbReference type="ARBA" id="ARBA00007110"/>
    </source>
</evidence>
<keyword evidence="7 11" id="KW-0328">Glycosyltransferase</keyword>
<dbReference type="InterPro" id="IPR023195">
    <property type="entry name" value="Nict_dMeBzImd_PRibTrfase_N"/>
</dbReference>
<dbReference type="Gene3D" id="1.10.1610.10">
    <property type="match status" value="1"/>
</dbReference>
<organism evidence="12 15">
    <name type="scientific">Clostridium pasteurianum DSM 525 = ATCC 6013</name>
    <dbReference type="NCBI Taxonomy" id="1262449"/>
    <lineage>
        <taxon>Bacteria</taxon>
        <taxon>Bacillati</taxon>
        <taxon>Bacillota</taxon>
        <taxon>Clostridia</taxon>
        <taxon>Eubacteriales</taxon>
        <taxon>Clostridiaceae</taxon>
        <taxon>Clostridium</taxon>
    </lineage>
</organism>
<keyword evidence="15" id="KW-1185">Reference proteome</keyword>
<evidence type="ECO:0000256" key="8">
    <source>
        <dbReference type="ARBA" id="ARBA00022679"/>
    </source>
</evidence>
<dbReference type="PANTHER" id="PTHR43463:SF1">
    <property type="entry name" value="NICOTINATE-NUCLEOTIDE--DIMETHYLBENZIMIDAZOLE PHOSPHORIBOSYLTRANSFERASE"/>
    <property type="match status" value="1"/>
</dbReference>
<name>A0A0H3JAB0_CLOPA</name>
<evidence type="ECO:0000256" key="11">
    <source>
        <dbReference type="HAMAP-Rule" id="MF_00230"/>
    </source>
</evidence>
<feature type="active site" description="Proton acceptor" evidence="11">
    <location>
        <position position="317"/>
    </location>
</feature>
<dbReference type="NCBIfam" id="TIGR03160">
    <property type="entry name" value="cobT_DBIPRT"/>
    <property type="match status" value="1"/>
</dbReference>
<evidence type="ECO:0000256" key="6">
    <source>
        <dbReference type="ARBA" id="ARBA00022573"/>
    </source>
</evidence>
<sequence>MDLFNGTLENIEPLYDDKIVLAKKRLDSLAKPIGSLGELEEISWRMAGITGKINNNIKKKNTIIMCADNGVIEEGVSSCPKNLTAVVTENFTKGLSGVCVLSSQAKADITIVDIGVDYDFNNKHVINKKIAYGTKNMKKGPAMTKEEAIKAIEVGIEIVDDLVKKGYNLFGTGEMGIGNTSTSTAVLSVLLDMDPDYLCGKGSGITDKMLENKKNVIKKSIEFNNPDKDDILDVISKVGGFDIAGLCGCFLGAAKNRVPIVIDGLISSVAALCAYRLNKNAREFMFPSHLSMEPGAEYIMKELNMRPFLHMEMRLGEGSGCPLAFNIIESALAVINNMKTFEELKMETDYLIDIR</sequence>
<dbReference type="InterPro" id="IPR003200">
    <property type="entry name" value="Nict_dMeBzImd_PRibTrfase"/>
</dbReference>
<comment type="function">
    <text evidence="1 11">Catalyzes the synthesis of alpha-ribazole-5'-phosphate from nicotinate mononucleotide (NAMN) and 5,6-dimethylbenzimidazole (DMB).</text>
</comment>
<comment type="pathway">
    <text evidence="2 11">Nucleoside biosynthesis; alpha-ribazole biosynthesis; alpha-ribazole from 5,6-dimethylbenzimidazole: step 1/2.</text>
</comment>
<evidence type="ECO:0000256" key="5">
    <source>
        <dbReference type="ARBA" id="ARBA00015486"/>
    </source>
</evidence>
<dbReference type="CDD" id="cd02439">
    <property type="entry name" value="DMB-PRT_CobT"/>
    <property type="match status" value="1"/>
</dbReference>
<dbReference type="PATRIC" id="fig|1262449.3.peg.3032"/>
<dbReference type="InterPro" id="IPR017846">
    <property type="entry name" value="Nict_dMeBzImd_PRibTrfase_bact"/>
</dbReference>
<comment type="similarity">
    <text evidence="3 11">Belongs to the CobT family.</text>
</comment>
<dbReference type="HAMAP" id="MF_00230">
    <property type="entry name" value="CobT"/>
    <property type="match status" value="1"/>
</dbReference>
<evidence type="ECO:0000256" key="4">
    <source>
        <dbReference type="ARBA" id="ARBA00011991"/>
    </source>
</evidence>
<proteinExistence type="inferred from homology"/>
<dbReference type="Proteomes" id="UP000028042">
    <property type="component" value="Unassembled WGS sequence"/>
</dbReference>
<reference evidence="12 15" key="1">
    <citation type="journal article" date="2015" name="Genome Announc.">
        <title>Complete Genome Sequence of the Nitrogen-Fixing and Solvent-Producing Clostridium pasteurianum DSM 525.</title>
        <authorList>
            <person name="Poehlein A."/>
            <person name="Grosse-Honebrink A."/>
            <person name="Zhang Y."/>
            <person name="Minton N.P."/>
            <person name="Daniel R."/>
        </authorList>
    </citation>
    <scope>NUCLEOTIDE SEQUENCE [LARGE SCALE GENOMIC DNA]</scope>
    <source>
        <strain evidence="12">DSM 525</strain>
        <strain evidence="15">DSM 525 / ATCC 6013</strain>
    </source>
</reference>
<dbReference type="eggNOG" id="COG2038">
    <property type="taxonomic scope" value="Bacteria"/>
</dbReference>
<dbReference type="InterPro" id="IPR036087">
    <property type="entry name" value="Nict_dMeBzImd_PRibTrfase_sf"/>
</dbReference>
<dbReference type="GO" id="GO:0008939">
    <property type="term" value="F:nicotinate-nucleotide-dimethylbenzimidazole phosphoribosyltransferase activity"/>
    <property type="evidence" value="ECO:0007669"/>
    <property type="project" value="UniProtKB-UniRule"/>
</dbReference>
<dbReference type="EC" id="2.4.2.21" evidence="4 11"/>
<evidence type="ECO:0000313" key="12">
    <source>
        <dbReference type="EMBL" id="AJA53381.1"/>
    </source>
</evidence>
<dbReference type="AlphaFoldDB" id="A0A0H3JAB0"/>
<dbReference type="PANTHER" id="PTHR43463">
    <property type="entry name" value="NICOTINATE-NUCLEOTIDE--DIMETHYLBENZIMIDAZOLE PHOSPHORIBOSYLTRANSFERASE"/>
    <property type="match status" value="1"/>
</dbReference>
<dbReference type="GeneID" id="93075431"/>
<dbReference type="EMBL" id="CP009268">
    <property type="protein sequence ID" value="AJA53381.1"/>
    <property type="molecule type" value="Genomic_DNA"/>
</dbReference>
<dbReference type="UniPathway" id="UPA00061">
    <property type="reaction ID" value="UER00516"/>
</dbReference>
<evidence type="ECO:0000256" key="10">
    <source>
        <dbReference type="ARBA" id="ARBA00047340"/>
    </source>
</evidence>
<dbReference type="KEGG" id="cpae:CPAST_c33270"/>
<protein>
    <recommendedName>
        <fullName evidence="5 11">Nicotinate-nucleotide--dimethylbenzimidazole phosphoribosyltransferase</fullName>
        <shortName evidence="11">NN:DBI PRT</shortName>
        <ecNumber evidence="4 11">2.4.2.21</ecNumber>
    </recommendedName>
    <alternativeName>
        <fullName evidence="9 11">N(1)-alpha-phosphoribosyltransferase</fullName>
    </alternativeName>
</protein>
<dbReference type="SUPFAM" id="SSF52733">
    <property type="entry name" value="Nicotinate mononucleotide:5,6-dimethylbenzimidazole phosphoribosyltransferase (CobT)"/>
    <property type="match status" value="1"/>
</dbReference>
<evidence type="ECO:0000256" key="7">
    <source>
        <dbReference type="ARBA" id="ARBA00022676"/>
    </source>
</evidence>